<reference evidence="4" key="1">
    <citation type="submission" date="2009-08" db="EMBL/GenBank/DDBJ databases">
        <authorList>
            <consortium name="US DOE Joint Genome Institute"/>
            <person name="Lucas S."/>
            <person name="Copeland A."/>
            <person name="Lapidus A."/>
            <person name="Glavina del Rio T."/>
            <person name="Dalin E."/>
            <person name="Tice H."/>
            <person name="Bruce D."/>
            <person name="Barry K."/>
            <person name="Pitluck S."/>
            <person name="Lowry S."/>
            <person name="Larimer F."/>
            <person name="Land M."/>
            <person name="Hauser L."/>
            <person name="Kyrpides N."/>
            <person name="Ivanova N."/>
            <person name="McMahon K.D."/>
            <person name="Hugenholtz P."/>
        </authorList>
    </citation>
    <scope>NUCLEOTIDE SEQUENCE</scope>
    <source>
        <strain evidence="4">UW-1</strain>
    </source>
</reference>
<organism evidence="4">
    <name type="scientific">Accumulibacter regalis</name>
    <dbReference type="NCBI Taxonomy" id="522306"/>
    <lineage>
        <taxon>Bacteria</taxon>
        <taxon>Pseudomonadati</taxon>
        <taxon>Pseudomonadota</taxon>
        <taxon>Betaproteobacteria</taxon>
        <taxon>Candidatus Accumulibacter</taxon>
    </lineage>
</organism>
<dbReference type="CDD" id="cd01949">
    <property type="entry name" value="GGDEF"/>
    <property type="match status" value="1"/>
</dbReference>
<dbReference type="EMBL" id="CP001715">
    <property type="protein sequence ID" value="ACV36903.1"/>
    <property type="molecule type" value="Genomic_DNA"/>
</dbReference>
<dbReference type="InterPro" id="IPR029787">
    <property type="entry name" value="Nucleotide_cyclase"/>
</dbReference>
<dbReference type="AlphaFoldDB" id="C7RKI3"/>
<dbReference type="PROSITE" id="PS50887">
    <property type="entry name" value="GGDEF"/>
    <property type="match status" value="1"/>
</dbReference>
<dbReference type="eggNOG" id="COG3706">
    <property type="taxonomic scope" value="Bacteria"/>
</dbReference>
<evidence type="ECO:0000259" key="3">
    <source>
        <dbReference type="PROSITE" id="PS50887"/>
    </source>
</evidence>
<dbReference type="GO" id="GO:0005886">
    <property type="term" value="C:plasma membrane"/>
    <property type="evidence" value="ECO:0007669"/>
    <property type="project" value="TreeGrafter"/>
</dbReference>
<evidence type="ECO:0000256" key="1">
    <source>
        <dbReference type="ARBA" id="ARBA00012528"/>
    </source>
</evidence>
<proteinExistence type="predicted"/>
<evidence type="ECO:0000256" key="2">
    <source>
        <dbReference type="ARBA" id="ARBA00034247"/>
    </source>
</evidence>
<dbReference type="GO" id="GO:0043709">
    <property type="term" value="P:cell adhesion involved in single-species biofilm formation"/>
    <property type="evidence" value="ECO:0007669"/>
    <property type="project" value="TreeGrafter"/>
</dbReference>
<dbReference type="SMART" id="SM00267">
    <property type="entry name" value="GGDEF"/>
    <property type="match status" value="1"/>
</dbReference>
<comment type="catalytic activity">
    <reaction evidence="2">
        <text>2 GTP = 3',3'-c-di-GMP + 2 diphosphate</text>
        <dbReference type="Rhea" id="RHEA:24898"/>
        <dbReference type="ChEBI" id="CHEBI:33019"/>
        <dbReference type="ChEBI" id="CHEBI:37565"/>
        <dbReference type="ChEBI" id="CHEBI:58805"/>
        <dbReference type="EC" id="2.7.7.65"/>
    </reaction>
</comment>
<dbReference type="InterPro" id="IPR043128">
    <property type="entry name" value="Rev_trsase/Diguanyl_cyclase"/>
</dbReference>
<dbReference type="STRING" id="522306.CAP2UW1_3649"/>
<gene>
    <name evidence="4" type="ordered locus">CAP2UW1_3649</name>
</gene>
<name>C7RKI3_ACCRE</name>
<dbReference type="HOGENOM" id="CLU_730807_0_0_4"/>
<dbReference type="PANTHER" id="PTHR45138">
    <property type="entry name" value="REGULATORY COMPONENTS OF SENSORY TRANSDUCTION SYSTEM"/>
    <property type="match status" value="1"/>
</dbReference>
<dbReference type="InterPro" id="IPR000160">
    <property type="entry name" value="GGDEF_dom"/>
</dbReference>
<dbReference type="Gene3D" id="3.30.70.270">
    <property type="match status" value="1"/>
</dbReference>
<accession>C7RKI3</accession>
<dbReference type="NCBIfam" id="TIGR00254">
    <property type="entry name" value="GGDEF"/>
    <property type="match status" value="1"/>
</dbReference>
<dbReference type="GO" id="GO:0052621">
    <property type="term" value="F:diguanylate cyclase activity"/>
    <property type="evidence" value="ECO:0007669"/>
    <property type="project" value="UniProtKB-EC"/>
</dbReference>
<dbReference type="EC" id="2.7.7.65" evidence="1"/>
<dbReference type="KEGG" id="app:CAP2UW1_3649"/>
<dbReference type="GO" id="GO:1902201">
    <property type="term" value="P:negative regulation of bacterial-type flagellum-dependent cell motility"/>
    <property type="evidence" value="ECO:0007669"/>
    <property type="project" value="TreeGrafter"/>
</dbReference>
<dbReference type="Pfam" id="PF00990">
    <property type="entry name" value="GGDEF"/>
    <property type="match status" value="1"/>
</dbReference>
<evidence type="ECO:0000313" key="4">
    <source>
        <dbReference type="EMBL" id="ACV36903.1"/>
    </source>
</evidence>
<protein>
    <recommendedName>
        <fullName evidence="1">diguanylate cyclase</fullName>
        <ecNumber evidence="1">2.7.7.65</ecNumber>
    </recommendedName>
</protein>
<sequence length="378" mass="42150">MGAILFKAGAALAAGAGEETEGMIMSNSEGHTRASDLAGPGGKILAGGFSPRLCQRLTECVTAMAALEKISSPIIPYIAAWREHEKIIWYEHVGARFLALLGCNRGEVDEVFRQSIVDRRLYRYAEREHKVEEEIVTRAELRGAQDGLREEVKKAGAVEFVYQLALPGGKTIWLKDQANIEVFVEDRICLSIGCLTEVTKEMEQKDLLEKIGYFDELTKLPKRTILQRIIEINIGNLRRGHINDFVFLLLDLDHFKAVNDTHGHQAGDHVLLGFAEVMRATKRHEDEIGRYGGEEFYGFSIGGLQNGLQFAERLRLAVANADFVFNRERIPVTVSVGLVAASQLAAVGEITVEELVRVADRRLYVAKEEGRNRVVFRG</sequence>
<reference evidence="4" key="2">
    <citation type="submission" date="2009-09" db="EMBL/GenBank/DDBJ databases">
        <title>Complete sequence of chromosome of Candidatus Accumulibacter phosphatis clade IIA str. UW-1.</title>
        <authorList>
            <consortium name="US DOE Joint Genome Institute"/>
            <person name="Martin H.G."/>
            <person name="Ivanova N."/>
            <person name="Kunin V."/>
            <person name="Warnecke F."/>
            <person name="Barry K."/>
            <person name="He S."/>
            <person name="Salamov A."/>
            <person name="Szeto E."/>
            <person name="Dalin E."/>
            <person name="Pangilinan J.L."/>
            <person name="Lapidus A."/>
            <person name="Lowry S."/>
            <person name="Kyrpides N.C."/>
            <person name="McMahon K.D."/>
            <person name="Hugenholtz P."/>
        </authorList>
    </citation>
    <scope>NUCLEOTIDE SEQUENCE [LARGE SCALE GENOMIC DNA]</scope>
    <source>
        <strain evidence="4">UW-1</strain>
    </source>
</reference>
<dbReference type="InterPro" id="IPR050469">
    <property type="entry name" value="Diguanylate_Cyclase"/>
</dbReference>
<dbReference type="SUPFAM" id="SSF55073">
    <property type="entry name" value="Nucleotide cyclase"/>
    <property type="match status" value="1"/>
</dbReference>
<dbReference type="PANTHER" id="PTHR45138:SF9">
    <property type="entry name" value="DIGUANYLATE CYCLASE DGCM-RELATED"/>
    <property type="match status" value="1"/>
</dbReference>
<feature type="domain" description="GGDEF" evidence="3">
    <location>
        <begin position="243"/>
        <end position="378"/>
    </location>
</feature>